<evidence type="ECO:0000256" key="4">
    <source>
        <dbReference type="ARBA" id="ARBA00022695"/>
    </source>
</evidence>
<dbReference type="Pfam" id="PF21694">
    <property type="entry name" value="DNA_pol3_delta_C"/>
    <property type="match status" value="1"/>
</dbReference>
<organism evidence="11 12">
    <name type="scientific">[Mycoplasma] anseris</name>
    <dbReference type="NCBI Taxonomy" id="92400"/>
    <lineage>
        <taxon>Bacteria</taxon>
        <taxon>Bacillati</taxon>
        <taxon>Mycoplasmatota</taxon>
        <taxon>Mycoplasmoidales</taxon>
        <taxon>Metamycoplasmataceae</taxon>
        <taxon>Metamycoplasma</taxon>
    </lineage>
</organism>
<name>A0A2Z4NCD0_9BACT</name>
<dbReference type="Pfam" id="PF06144">
    <property type="entry name" value="DNA_pol3_delta"/>
    <property type="match status" value="1"/>
</dbReference>
<dbReference type="SUPFAM" id="SSF48019">
    <property type="entry name" value="post-AAA+ oligomerization domain-like"/>
    <property type="match status" value="1"/>
</dbReference>
<dbReference type="Gene3D" id="1.20.272.10">
    <property type="match status" value="1"/>
</dbReference>
<evidence type="ECO:0000256" key="1">
    <source>
        <dbReference type="ARBA" id="ARBA00012417"/>
    </source>
</evidence>
<dbReference type="GO" id="GO:0006261">
    <property type="term" value="P:DNA-templated DNA replication"/>
    <property type="evidence" value="ECO:0007669"/>
    <property type="project" value="TreeGrafter"/>
</dbReference>
<evidence type="ECO:0000256" key="7">
    <source>
        <dbReference type="ARBA" id="ARBA00034754"/>
    </source>
</evidence>
<evidence type="ECO:0000259" key="9">
    <source>
        <dbReference type="Pfam" id="PF06144"/>
    </source>
</evidence>
<comment type="similarity">
    <text evidence="7">Belongs to the DNA polymerase HolA subunit family.</text>
</comment>
<dbReference type="EMBL" id="CP030140">
    <property type="protein sequence ID" value="AWX69209.1"/>
    <property type="molecule type" value="Genomic_DNA"/>
</dbReference>
<dbReference type="Proteomes" id="UP000250218">
    <property type="component" value="Chromosome"/>
</dbReference>
<dbReference type="InterPro" id="IPR027417">
    <property type="entry name" value="P-loop_NTPase"/>
</dbReference>
<proteinExistence type="inferred from homology"/>
<dbReference type="PANTHER" id="PTHR34388">
    <property type="entry name" value="DNA POLYMERASE III SUBUNIT DELTA"/>
    <property type="match status" value="1"/>
</dbReference>
<dbReference type="InterPro" id="IPR005790">
    <property type="entry name" value="DNA_polIII_delta"/>
</dbReference>
<dbReference type="InterPro" id="IPR048466">
    <property type="entry name" value="DNA_pol3_delta-like_C"/>
</dbReference>
<reference evidence="12" key="1">
    <citation type="submission" date="2018-06" db="EMBL/GenBank/DDBJ databases">
        <title>Complete genome sequences of Mycoplasma anatis, M. anseris and M. cloacale type strains.</title>
        <authorList>
            <person name="Grozner D."/>
            <person name="Forro B."/>
            <person name="Sulyok K.M."/>
            <person name="Marton S."/>
            <person name="Kreizinger Z."/>
            <person name="Banyai K."/>
            <person name="Gyuranecz M."/>
        </authorList>
    </citation>
    <scope>NUCLEOTIDE SEQUENCE [LARGE SCALE GENOMIC DNA]</scope>
    <source>
        <strain evidence="12">ATCC 49234</strain>
    </source>
</reference>
<feature type="domain" description="DNA polymerase III delta N-terminal" evidence="9">
    <location>
        <begin position="2"/>
        <end position="126"/>
    </location>
</feature>
<evidence type="ECO:0000256" key="2">
    <source>
        <dbReference type="ARBA" id="ARBA00017703"/>
    </source>
</evidence>
<evidence type="ECO:0000259" key="10">
    <source>
        <dbReference type="Pfam" id="PF21694"/>
    </source>
</evidence>
<evidence type="ECO:0000313" key="11">
    <source>
        <dbReference type="EMBL" id="AWX69209.1"/>
    </source>
</evidence>
<dbReference type="RefSeq" id="WP_033178853.1">
    <property type="nucleotide sequence ID" value="NZ_CP030140.1"/>
</dbReference>
<dbReference type="NCBIfam" id="TIGR01128">
    <property type="entry name" value="holA"/>
    <property type="match status" value="1"/>
</dbReference>
<sequence length="320" mass="37441">MYLIVGNEQYFIDKKVEELVLDFKKNNGLDIQIFNYSFDLDVEELISLIDTNDIFSSKKIILLKELNILNAKNKTNKQTLEDIIDLLKKSSNDLLIIFTKFQEKYDKSFSASLLFEFLNKEAIKITVEKLNDKSLFSFINNYVIEQGGKIEQTALIELLNNMPNNIELITNEINKLMLEDKFITEQMVRDNNLSLSNNIDFAFTNELLKFYNEKVIIKKYQEQLEYGVSPSNILNQIANVLNDVQNIYLLKSQKKDLETIAKELKIHIFRIKLFNTFLIKIGYEKIKFLINQLANLDYDIKNGKIDEENALNTFILELIK</sequence>
<dbReference type="Gene3D" id="1.10.8.60">
    <property type="match status" value="1"/>
</dbReference>
<evidence type="ECO:0000256" key="5">
    <source>
        <dbReference type="ARBA" id="ARBA00022705"/>
    </source>
</evidence>
<dbReference type="EC" id="2.7.7.7" evidence="1"/>
<dbReference type="GO" id="GO:0003887">
    <property type="term" value="F:DNA-directed DNA polymerase activity"/>
    <property type="evidence" value="ECO:0007669"/>
    <property type="project" value="UniProtKB-KW"/>
</dbReference>
<dbReference type="KEGG" id="mane:DP065_00325"/>
<keyword evidence="12" id="KW-1185">Reference proteome</keyword>
<dbReference type="InterPro" id="IPR010372">
    <property type="entry name" value="DNA_pol3_delta_N"/>
</dbReference>
<dbReference type="PANTHER" id="PTHR34388:SF1">
    <property type="entry name" value="DNA POLYMERASE III SUBUNIT DELTA"/>
    <property type="match status" value="1"/>
</dbReference>
<dbReference type="SUPFAM" id="SSF52540">
    <property type="entry name" value="P-loop containing nucleoside triphosphate hydrolases"/>
    <property type="match status" value="1"/>
</dbReference>
<evidence type="ECO:0000256" key="3">
    <source>
        <dbReference type="ARBA" id="ARBA00022679"/>
    </source>
</evidence>
<feature type="domain" description="DNA polymerase III delta subunit-like C-terminal" evidence="10">
    <location>
        <begin position="201"/>
        <end position="318"/>
    </location>
</feature>
<evidence type="ECO:0000256" key="8">
    <source>
        <dbReference type="ARBA" id="ARBA00049244"/>
    </source>
</evidence>
<dbReference type="AlphaFoldDB" id="A0A2Z4NCD0"/>
<dbReference type="GO" id="GO:0003677">
    <property type="term" value="F:DNA binding"/>
    <property type="evidence" value="ECO:0007669"/>
    <property type="project" value="InterPro"/>
</dbReference>
<keyword evidence="4" id="KW-0548">Nucleotidyltransferase</keyword>
<evidence type="ECO:0000313" key="12">
    <source>
        <dbReference type="Proteomes" id="UP000250218"/>
    </source>
</evidence>
<accession>A0A2Z4NCD0</accession>
<keyword evidence="6" id="KW-0239">DNA-directed DNA polymerase</keyword>
<gene>
    <name evidence="11" type="ORF">DP065_00325</name>
</gene>
<dbReference type="GO" id="GO:0009360">
    <property type="term" value="C:DNA polymerase III complex"/>
    <property type="evidence" value="ECO:0007669"/>
    <property type="project" value="InterPro"/>
</dbReference>
<dbReference type="InterPro" id="IPR008921">
    <property type="entry name" value="DNA_pol3_clamp-load_cplx_C"/>
</dbReference>
<dbReference type="Gene3D" id="3.40.50.300">
    <property type="entry name" value="P-loop containing nucleotide triphosphate hydrolases"/>
    <property type="match status" value="1"/>
</dbReference>
<comment type="catalytic activity">
    <reaction evidence="8">
        <text>DNA(n) + a 2'-deoxyribonucleoside 5'-triphosphate = DNA(n+1) + diphosphate</text>
        <dbReference type="Rhea" id="RHEA:22508"/>
        <dbReference type="Rhea" id="RHEA-COMP:17339"/>
        <dbReference type="Rhea" id="RHEA-COMP:17340"/>
        <dbReference type="ChEBI" id="CHEBI:33019"/>
        <dbReference type="ChEBI" id="CHEBI:61560"/>
        <dbReference type="ChEBI" id="CHEBI:173112"/>
        <dbReference type="EC" id="2.7.7.7"/>
    </reaction>
</comment>
<evidence type="ECO:0000256" key="6">
    <source>
        <dbReference type="ARBA" id="ARBA00022932"/>
    </source>
</evidence>
<keyword evidence="3" id="KW-0808">Transferase</keyword>
<keyword evidence="5" id="KW-0235">DNA replication</keyword>
<protein>
    <recommendedName>
        <fullName evidence="2">DNA polymerase III subunit delta</fullName>
        <ecNumber evidence="1">2.7.7.7</ecNumber>
    </recommendedName>
</protein>